<comment type="caution">
    <text evidence="1">The sequence shown here is derived from an EMBL/GenBank/DDBJ whole genome shotgun (WGS) entry which is preliminary data.</text>
</comment>
<sequence>MTDVSVYTISGKKELYDLNSAYISLSDGMYSIEQPKY</sequence>
<dbReference type="EMBL" id="AKXB02000123">
    <property type="protein sequence ID" value="EMO88576.1"/>
    <property type="molecule type" value="Genomic_DNA"/>
</dbReference>
<dbReference type="AlphaFoldDB" id="M6Y9Q1"/>
<organism evidence="1 2">
    <name type="scientific">Leptospira noguchii str. 2001034031</name>
    <dbReference type="NCBI Taxonomy" id="1193053"/>
    <lineage>
        <taxon>Bacteria</taxon>
        <taxon>Pseudomonadati</taxon>
        <taxon>Spirochaetota</taxon>
        <taxon>Spirochaetia</taxon>
        <taxon>Leptospirales</taxon>
        <taxon>Leptospiraceae</taxon>
        <taxon>Leptospira</taxon>
    </lineage>
</organism>
<evidence type="ECO:0000313" key="2">
    <source>
        <dbReference type="Proteomes" id="UP000012138"/>
    </source>
</evidence>
<protein>
    <submittedName>
        <fullName evidence="1">Uncharacterized protein</fullName>
    </submittedName>
</protein>
<reference evidence="1 2" key="1">
    <citation type="submission" date="2013-01" db="EMBL/GenBank/DDBJ databases">
        <authorList>
            <person name="Harkins D.M."/>
            <person name="Durkin A.S."/>
            <person name="Brinkac L.M."/>
            <person name="Haft D.H."/>
            <person name="Selengut J.D."/>
            <person name="Sanka R."/>
            <person name="DePew J."/>
            <person name="Purushe J."/>
            <person name="Whelen A.C."/>
            <person name="Vinetz J.M."/>
            <person name="Sutton G.G."/>
            <person name="Nierman W.C."/>
            <person name="Fouts D.E."/>
        </authorList>
    </citation>
    <scope>NUCLEOTIDE SEQUENCE [LARGE SCALE GENOMIC DNA]</scope>
    <source>
        <strain evidence="1 2">2001034031</strain>
    </source>
</reference>
<gene>
    <name evidence="1" type="ORF">LEP1GSC024_0791</name>
</gene>
<name>M6Y9Q1_9LEPT</name>
<evidence type="ECO:0000313" key="1">
    <source>
        <dbReference type="EMBL" id="EMO88576.1"/>
    </source>
</evidence>
<proteinExistence type="predicted"/>
<dbReference type="Proteomes" id="UP000012138">
    <property type="component" value="Unassembled WGS sequence"/>
</dbReference>
<accession>M6Y9Q1</accession>